<comment type="caution">
    <text evidence="13">The sequence shown here is derived from an EMBL/GenBank/DDBJ whole genome shotgun (WGS) entry which is preliminary data.</text>
</comment>
<keyword evidence="14" id="KW-1185">Reference proteome</keyword>
<evidence type="ECO:0000256" key="4">
    <source>
        <dbReference type="ARBA" id="ARBA00022519"/>
    </source>
</evidence>
<evidence type="ECO:0000259" key="12">
    <source>
        <dbReference type="Pfam" id="PF00892"/>
    </source>
</evidence>
<dbReference type="PANTHER" id="PTHR30561">
    <property type="entry name" value="SMR FAMILY PROTON-DEPENDENT DRUG EFFLUX TRANSPORTER SUGE"/>
    <property type="match status" value="1"/>
</dbReference>
<dbReference type="Proteomes" id="UP000295023">
    <property type="component" value="Unassembled WGS sequence"/>
</dbReference>
<accession>A0A4R4D7R1</accession>
<organism evidence="13 14">
    <name type="scientific">Roseicella aquatilis</name>
    <dbReference type="NCBI Taxonomy" id="2527868"/>
    <lineage>
        <taxon>Bacteria</taxon>
        <taxon>Pseudomonadati</taxon>
        <taxon>Pseudomonadota</taxon>
        <taxon>Alphaproteobacteria</taxon>
        <taxon>Acetobacterales</taxon>
        <taxon>Roseomonadaceae</taxon>
        <taxon>Roseicella</taxon>
    </lineage>
</organism>
<evidence type="ECO:0000256" key="3">
    <source>
        <dbReference type="ARBA" id="ARBA00022516"/>
    </source>
</evidence>
<protein>
    <submittedName>
        <fullName evidence="13">Multidrug transporter</fullName>
    </submittedName>
</protein>
<dbReference type="GO" id="GO:0005886">
    <property type="term" value="C:plasma membrane"/>
    <property type="evidence" value="ECO:0007669"/>
    <property type="project" value="UniProtKB-SubCell"/>
</dbReference>
<keyword evidence="2" id="KW-1003">Cell membrane</keyword>
<dbReference type="InterPro" id="IPR037185">
    <property type="entry name" value="EmrE-like"/>
</dbReference>
<evidence type="ECO:0000313" key="14">
    <source>
        <dbReference type="Proteomes" id="UP000295023"/>
    </source>
</evidence>
<dbReference type="Pfam" id="PF00892">
    <property type="entry name" value="EamA"/>
    <property type="match status" value="1"/>
</dbReference>
<evidence type="ECO:0000256" key="11">
    <source>
        <dbReference type="SAM" id="Phobius"/>
    </source>
</evidence>
<gene>
    <name evidence="13" type="ORF">EXY23_22390</name>
</gene>
<dbReference type="GO" id="GO:0009245">
    <property type="term" value="P:lipid A biosynthetic process"/>
    <property type="evidence" value="ECO:0007669"/>
    <property type="project" value="UniProtKB-KW"/>
</dbReference>
<dbReference type="EMBL" id="SKBM01000029">
    <property type="protein sequence ID" value="TCZ55108.1"/>
    <property type="molecule type" value="Genomic_DNA"/>
</dbReference>
<keyword evidence="5" id="KW-0441">Lipid A biosynthesis</keyword>
<keyword evidence="3" id="KW-0444">Lipid biosynthesis</keyword>
<keyword evidence="4" id="KW-0997">Cell inner membrane</keyword>
<evidence type="ECO:0000313" key="13">
    <source>
        <dbReference type="EMBL" id="TCZ55108.1"/>
    </source>
</evidence>
<keyword evidence="8 11" id="KW-1133">Transmembrane helix</keyword>
<comment type="subcellular location">
    <subcellularLocation>
        <location evidence="1">Cell membrane</location>
        <topology evidence="1">Multi-pass membrane protein</topology>
    </subcellularLocation>
</comment>
<feature type="transmembrane region" description="Helical" evidence="11">
    <location>
        <begin position="66"/>
        <end position="86"/>
    </location>
</feature>
<reference evidence="13 14" key="1">
    <citation type="submission" date="2019-03" db="EMBL/GenBank/DDBJ databases">
        <title>Paracraurococcus aquatilis NE82 genome sequence.</title>
        <authorList>
            <person name="Zhao Y."/>
            <person name="Du Z."/>
        </authorList>
    </citation>
    <scope>NUCLEOTIDE SEQUENCE [LARGE SCALE GENOMIC DNA]</scope>
    <source>
        <strain evidence="13 14">NE82</strain>
    </source>
</reference>
<sequence length="111" mass="11382">MTLYWAALAAAVLTSLLGQVLLKAGAVGEGGFLSQLLRPATLVGLAAYAGAAFLYIIALRRIPMSIALPCTAASYVAVAVIGHFLFDEYLSPQKIAAIGLICGGVLMLATA</sequence>
<keyword evidence="7" id="KW-0448">Lipopolysaccharide biosynthesis</keyword>
<feature type="transmembrane region" description="Helical" evidence="11">
    <location>
        <begin position="40"/>
        <end position="59"/>
    </location>
</feature>
<dbReference type="Gene3D" id="1.10.3730.20">
    <property type="match status" value="1"/>
</dbReference>
<dbReference type="AlphaFoldDB" id="A0A4R4D7R1"/>
<evidence type="ECO:0000256" key="1">
    <source>
        <dbReference type="ARBA" id="ARBA00004651"/>
    </source>
</evidence>
<dbReference type="PANTHER" id="PTHR30561:SF9">
    <property type="entry name" value="4-AMINO-4-DEOXY-L-ARABINOSE-PHOSPHOUNDECAPRENOL FLIPPASE SUBUNIT ARNF-RELATED"/>
    <property type="match status" value="1"/>
</dbReference>
<evidence type="ECO:0000256" key="7">
    <source>
        <dbReference type="ARBA" id="ARBA00022985"/>
    </source>
</evidence>
<evidence type="ECO:0000256" key="2">
    <source>
        <dbReference type="ARBA" id="ARBA00022475"/>
    </source>
</evidence>
<dbReference type="InterPro" id="IPR000390">
    <property type="entry name" value="Small_drug/metabolite_transptr"/>
</dbReference>
<dbReference type="RefSeq" id="WP_132295026.1">
    <property type="nucleotide sequence ID" value="NZ_SKBM01000029.1"/>
</dbReference>
<dbReference type="InterPro" id="IPR000620">
    <property type="entry name" value="EamA_dom"/>
</dbReference>
<evidence type="ECO:0000256" key="9">
    <source>
        <dbReference type="ARBA" id="ARBA00023098"/>
    </source>
</evidence>
<evidence type="ECO:0000256" key="8">
    <source>
        <dbReference type="ARBA" id="ARBA00022989"/>
    </source>
</evidence>
<name>A0A4R4D7R1_9PROT</name>
<keyword evidence="10 11" id="KW-0472">Membrane</keyword>
<dbReference type="OrthoDB" id="583124at2"/>
<proteinExistence type="predicted"/>
<dbReference type="GO" id="GO:0009103">
    <property type="term" value="P:lipopolysaccharide biosynthetic process"/>
    <property type="evidence" value="ECO:0007669"/>
    <property type="project" value="UniProtKB-KW"/>
</dbReference>
<keyword evidence="6 11" id="KW-0812">Transmembrane</keyword>
<dbReference type="GO" id="GO:0022857">
    <property type="term" value="F:transmembrane transporter activity"/>
    <property type="evidence" value="ECO:0007669"/>
    <property type="project" value="InterPro"/>
</dbReference>
<dbReference type="SUPFAM" id="SSF103481">
    <property type="entry name" value="Multidrug resistance efflux transporter EmrE"/>
    <property type="match status" value="1"/>
</dbReference>
<keyword evidence="9" id="KW-0443">Lipid metabolism</keyword>
<evidence type="ECO:0000256" key="5">
    <source>
        <dbReference type="ARBA" id="ARBA00022556"/>
    </source>
</evidence>
<evidence type="ECO:0000256" key="6">
    <source>
        <dbReference type="ARBA" id="ARBA00022692"/>
    </source>
</evidence>
<feature type="domain" description="EamA" evidence="12">
    <location>
        <begin position="5"/>
        <end position="109"/>
    </location>
</feature>
<evidence type="ECO:0000256" key="10">
    <source>
        <dbReference type="ARBA" id="ARBA00023136"/>
    </source>
</evidence>